<dbReference type="GeneID" id="19159833"/>
<protein>
    <submittedName>
        <fullName evidence="1">Uncharacterized protein</fullName>
    </submittedName>
</protein>
<name>W9Y670_9EURO</name>
<dbReference type="EMBL" id="AMWN01000004">
    <property type="protein sequence ID" value="EXJ88028.1"/>
    <property type="molecule type" value="Genomic_DNA"/>
</dbReference>
<dbReference type="eggNOG" id="ENOG502T6DK">
    <property type="taxonomic scope" value="Eukaryota"/>
</dbReference>
<gene>
    <name evidence="1" type="ORF">A1O1_04955</name>
</gene>
<comment type="caution">
    <text evidence="1">The sequence shown here is derived from an EMBL/GenBank/DDBJ whole genome shotgun (WGS) entry which is preliminary data.</text>
</comment>
<sequence length="303" mass="33063">MASAQKMVPLGDEDLVLDLEDEETAALRGDLAPVVGTIQKSGYQVRIRRQHEVNGLFEPHLSQEATLLVLKFQLKADDPNDRITFFSVSLIFDSAPDADDDDDPPYLVSFAPAQEGAISLEEHQTTVTRTHEFKVTGSGQAPLNVASLNLEGSRSTQREYTQQDKYVLQTQTSRDPMTLSEENVVCWEMNAASTPEGVGDSITVAVLLRRARSSRFSISLEAHAHVGSIANAVEKVKDLLDVRKKKKYKTLGRFGPAKGAKQVPGGQTVPEGIDPSNLYSCSTCSRYAALRGPKTPTSSGWSL</sequence>
<reference evidence="1 2" key="1">
    <citation type="submission" date="2013-03" db="EMBL/GenBank/DDBJ databases">
        <title>The Genome Sequence of Capronia coronata CBS 617.96.</title>
        <authorList>
            <consortium name="The Broad Institute Genomics Platform"/>
            <person name="Cuomo C."/>
            <person name="de Hoog S."/>
            <person name="Gorbushina A."/>
            <person name="Walker B."/>
            <person name="Young S.K."/>
            <person name="Zeng Q."/>
            <person name="Gargeya S."/>
            <person name="Fitzgerald M."/>
            <person name="Haas B."/>
            <person name="Abouelleil A."/>
            <person name="Allen A.W."/>
            <person name="Alvarado L."/>
            <person name="Arachchi H.M."/>
            <person name="Berlin A.M."/>
            <person name="Chapman S.B."/>
            <person name="Gainer-Dewar J."/>
            <person name="Goldberg J."/>
            <person name="Griggs A."/>
            <person name="Gujja S."/>
            <person name="Hansen M."/>
            <person name="Howarth C."/>
            <person name="Imamovic A."/>
            <person name="Ireland A."/>
            <person name="Larimer J."/>
            <person name="McCowan C."/>
            <person name="Murphy C."/>
            <person name="Pearson M."/>
            <person name="Poon T.W."/>
            <person name="Priest M."/>
            <person name="Roberts A."/>
            <person name="Saif S."/>
            <person name="Shea T."/>
            <person name="Sisk P."/>
            <person name="Sykes S."/>
            <person name="Wortman J."/>
            <person name="Nusbaum C."/>
            <person name="Birren B."/>
        </authorList>
    </citation>
    <scope>NUCLEOTIDE SEQUENCE [LARGE SCALE GENOMIC DNA]</scope>
    <source>
        <strain evidence="1 2">CBS 617.96</strain>
    </source>
</reference>
<dbReference type="Proteomes" id="UP000019484">
    <property type="component" value="Unassembled WGS sequence"/>
</dbReference>
<accession>W9Y670</accession>
<dbReference type="RefSeq" id="XP_007724034.1">
    <property type="nucleotide sequence ID" value="XM_007725844.1"/>
</dbReference>
<proteinExistence type="predicted"/>
<dbReference type="AlphaFoldDB" id="W9Y670"/>
<keyword evidence="2" id="KW-1185">Reference proteome</keyword>
<organism evidence="1 2">
    <name type="scientific">Capronia coronata CBS 617.96</name>
    <dbReference type="NCBI Taxonomy" id="1182541"/>
    <lineage>
        <taxon>Eukaryota</taxon>
        <taxon>Fungi</taxon>
        <taxon>Dikarya</taxon>
        <taxon>Ascomycota</taxon>
        <taxon>Pezizomycotina</taxon>
        <taxon>Eurotiomycetes</taxon>
        <taxon>Chaetothyriomycetidae</taxon>
        <taxon>Chaetothyriales</taxon>
        <taxon>Herpotrichiellaceae</taxon>
        <taxon>Capronia</taxon>
    </lineage>
</organism>
<dbReference type="HOGENOM" id="CLU_918267_0_0_1"/>
<dbReference type="OrthoDB" id="5422053at2759"/>
<evidence type="ECO:0000313" key="1">
    <source>
        <dbReference type="EMBL" id="EXJ88028.1"/>
    </source>
</evidence>
<evidence type="ECO:0000313" key="2">
    <source>
        <dbReference type="Proteomes" id="UP000019484"/>
    </source>
</evidence>